<dbReference type="InterPro" id="IPR000834">
    <property type="entry name" value="Peptidase_M14"/>
</dbReference>
<gene>
    <name evidence="9" type="ORF">ACFSJH_16430</name>
</gene>
<accession>A0ABW4YP57</accession>
<evidence type="ECO:0000256" key="3">
    <source>
        <dbReference type="ARBA" id="ARBA00022670"/>
    </source>
</evidence>
<keyword evidence="9" id="KW-0121">Carboxypeptidase</keyword>
<dbReference type="SUPFAM" id="SSF53187">
    <property type="entry name" value="Zn-dependent exopeptidases"/>
    <property type="match status" value="1"/>
</dbReference>
<keyword evidence="10" id="KW-1185">Reference proteome</keyword>
<dbReference type="CDD" id="cd06229">
    <property type="entry name" value="M14_Endopeptidase_I"/>
    <property type="match status" value="1"/>
</dbReference>
<evidence type="ECO:0000256" key="6">
    <source>
        <dbReference type="ARBA" id="ARBA00023049"/>
    </source>
</evidence>
<keyword evidence="5" id="KW-0862">Zinc</keyword>
<keyword evidence="3" id="KW-0645">Protease</keyword>
<proteinExistence type="inferred from homology"/>
<comment type="cofactor">
    <cofactor evidence="1">
        <name>Zn(2+)</name>
        <dbReference type="ChEBI" id="CHEBI:29105"/>
    </cofactor>
</comment>
<dbReference type="RefSeq" id="WP_377774356.1">
    <property type="nucleotide sequence ID" value="NZ_JBHUHO010000039.1"/>
</dbReference>
<evidence type="ECO:0000256" key="1">
    <source>
        <dbReference type="ARBA" id="ARBA00001947"/>
    </source>
</evidence>
<dbReference type="EC" id="3.4.17.-" evidence="9"/>
<evidence type="ECO:0000256" key="7">
    <source>
        <dbReference type="PROSITE-ProRule" id="PRU01379"/>
    </source>
</evidence>
<dbReference type="PANTHER" id="PTHR11705">
    <property type="entry name" value="PROTEASE FAMILY M14 CARBOXYPEPTIDASE A,B"/>
    <property type="match status" value="1"/>
</dbReference>
<protein>
    <submittedName>
        <fullName evidence="9">M14 family metallocarboxypeptidase</fullName>
        <ecNumber evidence="9">3.4.17.-</ecNumber>
    </submittedName>
</protein>
<evidence type="ECO:0000313" key="10">
    <source>
        <dbReference type="Proteomes" id="UP001597362"/>
    </source>
</evidence>
<dbReference type="SMART" id="SM00631">
    <property type="entry name" value="Zn_pept"/>
    <property type="match status" value="1"/>
</dbReference>
<sequence>MQETLFLNEDVAASCSQLSYQYPFVTAHVIGHSVMGKPLLALRCGEGEQKIHINAAFHGNEWITSALLMRFMNELSATYGGIDVWGLEDHQVAYLREEVTVWAVPMVNPDGAELVQCGIHESHPMYHQLVHNNGGSADFSNWKSNIRGVDLNDQFPAYWDEECARRGVFEPAASDYPGPYPLSEPEAAAMAQFTETLRFKQVAALHTQGEEIYWNYRNYEPPEAQHIAARLKRVSGYKAIKLTGSDAGYKDWFIKQYRKPGFTIEAGYGRTPLPFEHFEQIYAKIQPLLLEYILL</sequence>
<evidence type="ECO:0000256" key="2">
    <source>
        <dbReference type="ARBA" id="ARBA00005988"/>
    </source>
</evidence>
<dbReference type="PROSITE" id="PS52035">
    <property type="entry name" value="PEPTIDASE_M14"/>
    <property type="match status" value="1"/>
</dbReference>
<evidence type="ECO:0000259" key="8">
    <source>
        <dbReference type="PROSITE" id="PS52035"/>
    </source>
</evidence>
<dbReference type="PRINTS" id="PR00765">
    <property type="entry name" value="CRBOXYPTASEA"/>
</dbReference>
<feature type="active site" description="Proton donor/acceptor" evidence="7">
    <location>
        <position position="265"/>
    </location>
</feature>
<evidence type="ECO:0000256" key="5">
    <source>
        <dbReference type="ARBA" id="ARBA00022833"/>
    </source>
</evidence>
<dbReference type="GO" id="GO:0004180">
    <property type="term" value="F:carboxypeptidase activity"/>
    <property type="evidence" value="ECO:0007669"/>
    <property type="project" value="UniProtKB-KW"/>
</dbReference>
<dbReference type="PANTHER" id="PTHR11705:SF143">
    <property type="entry name" value="SLL0236 PROTEIN"/>
    <property type="match status" value="1"/>
</dbReference>
<feature type="domain" description="Peptidase M14" evidence="8">
    <location>
        <begin position="1"/>
        <end position="293"/>
    </location>
</feature>
<evidence type="ECO:0000313" key="9">
    <source>
        <dbReference type="EMBL" id="MFD2117317.1"/>
    </source>
</evidence>
<dbReference type="EMBL" id="JBHUHO010000039">
    <property type="protein sequence ID" value="MFD2117317.1"/>
    <property type="molecule type" value="Genomic_DNA"/>
</dbReference>
<dbReference type="Gene3D" id="3.40.630.10">
    <property type="entry name" value="Zn peptidases"/>
    <property type="match status" value="1"/>
</dbReference>
<keyword evidence="6" id="KW-0482">Metalloprotease</keyword>
<reference evidence="10" key="1">
    <citation type="journal article" date="2019" name="Int. J. Syst. Evol. Microbiol.">
        <title>The Global Catalogue of Microorganisms (GCM) 10K type strain sequencing project: providing services to taxonomists for standard genome sequencing and annotation.</title>
        <authorList>
            <consortium name="The Broad Institute Genomics Platform"/>
            <consortium name="The Broad Institute Genome Sequencing Center for Infectious Disease"/>
            <person name="Wu L."/>
            <person name="Ma J."/>
        </authorList>
    </citation>
    <scope>NUCLEOTIDE SEQUENCE [LARGE SCALE GENOMIC DNA]</scope>
    <source>
        <strain evidence="10">GH52</strain>
    </source>
</reference>
<evidence type="ECO:0000256" key="4">
    <source>
        <dbReference type="ARBA" id="ARBA00022801"/>
    </source>
</evidence>
<dbReference type="Pfam" id="PF00246">
    <property type="entry name" value="Peptidase_M14"/>
    <property type="match status" value="1"/>
</dbReference>
<organism evidence="9 10">
    <name type="scientific">Paenibacillus yanchengensis</name>
    <dbReference type="NCBI Taxonomy" id="2035833"/>
    <lineage>
        <taxon>Bacteria</taxon>
        <taxon>Bacillati</taxon>
        <taxon>Bacillota</taxon>
        <taxon>Bacilli</taxon>
        <taxon>Bacillales</taxon>
        <taxon>Paenibacillaceae</taxon>
        <taxon>Paenibacillus</taxon>
    </lineage>
</organism>
<dbReference type="Proteomes" id="UP001597362">
    <property type="component" value="Unassembled WGS sequence"/>
</dbReference>
<name>A0ABW4YP57_9BACL</name>
<comment type="caution">
    <text evidence="9">The sequence shown here is derived from an EMBL/GenBank/DDBJ whole genome shotgun (WGS) entry which is preliminary data.</text>
</comment>
<keyword evidence="4 9" id="KW-0378">Hydrolase</keyword>
<comment type="similarity">
    <text evidence="2 7">Belongs to the peptidase M14 family.</text>
</comment>
<dbReference type="InterPro" id="IPR034274">
    <property type="entry name" value="ENP1_M14_CPD"/>
</dbReference>